<feature type="region of interest" description="Disordered" evidence="2">
    <location>
        <begin position="566"/>
        <end position="623"/>
    </location>
</feature>
<protein>
    <submittedName>
        <fullName evidence="4">Poly(A)-specific ribonuclease PARN</fullName>
    </submittedName>
</protein>
<dbReference type="GO" id="GO:0004535">
    <property type="term" value="F:poly(A)-specific ribonuclease activity"/>
    <property type="evidence" value="ECO:0007669"/>
    <property type="project" value="InterPro"/>
</dbReference>
<dbReference type="InterPro" id="IPR035979">
    <property type="entry name" value="RBD_domain_sf"/>
</dbReference>
<dbReference type="Pfam" id="PF08675">
    <property type="entry name" value="RNA_bind"/>
    <property type="match status" value="1"/>
</dbReference>
<dbReference type="InterPro" id="IPR036397">
    <property type="entry name" value="RNaseH_sf"/>
</dbReference>
<dbReference type="AlphaFoldDB" id="A0A226DWR6"/>
<dbReference type="SUPFAM" id="SSF54928">
    <property type="entry name" value="RNA-binding domain, RBD"/>
    <property type="match status" value="1"/>
</dbReference>
<dbReference type="GO" id="GO:0000289">
    <property type="term" value="P:nuclear-transcribed mRNA poly(A) tail shortening"/>
    <property type="evidence" value="ECO:0007669"/>
    <property type="project" value="TreeGrafter"/>
</dbReference>
<dbReference type="GO" id="GO:1990432">
    <property type="term" value="P:siRNA 3'-end processing"/>
    <property type="evidence" value="ECO:0007669"/>
    <property type="project" value="TreeGrafter"/>
</dbReference>
<dbReference type="Gene3D" id="3.30.70.330">
    <property type="match status" value="1"/>
</dbReference>
<comment type="similarity">
    <text evidence="1">Belongs to the CAF1 family.</text>
</comment>
<dbReference type="GO" id="GO:0005634">
    <property type="term" value="C:nucleus"/>
    <property type="evidence" value="ECO:0007669"/>
    <property type="project" value="InterPro"/>
</dbReference>
<dbReference type="InterPro" id="IPR014789">
    <property type="entry name" value="PolyA-riboNase_RNA-binding"/>
</dbReference>
<name>A0A226DWR6_FOLCA</name>
<feature type="domain" description="Poly(A)-specific ribonuclease RNA-binding" evidence="3">
    <location>
        <begin position="484"/>
        <end position="560"/>
    </location>
</feature>
<dbReference type="STRING" id="158441.A0A226DWR6"/>
<dbReference type="Proteomes" id="UP000198287">
    <property type="component" value="Unassembled WGS sequence"/>
</dbReference>
<comment type="caution">
    <text evidence="4">The sequence shown here is derived from an EMBL/GenBank/DDBJ whole genome shotgun (WGS) entry which is preliminary data.</text>
</comment>
<dbReference type="EMBL" id="LNIX01000009">
    <property type="protein sequence ID" value="OXA49925.1"/>
    <property type="molecule type" value="Genomic_DNA"/>
</dbReference>
<keyword evidence="5" id="KW-1185">Reference proteome</keyword>
<evidence type="ECO:0000313" key="4">
    <source>
        <dbReference type="EMBL" id="OXA49925.1"/>
    </source>
</evidence>
<dbReference type="GO" id="GO:1990431">
    <property type="term" value="P:priRNA 3'-end processing"/>
    <property type="evidence" value="ECO:0007669"/>
    <property type="project" value="TreeGrafter"/>
</dbReference>
<evidence type="ECO:0000256" key="1">
    <source>
        <dbReference type="ARBA" id="ARBA00008372"/>
    </source>
</evidence>
<dbReference type="InterPro" id="IPR012337">
    <property type="entry name" value="RNaseH-like_sf"/>
</dbReference>
<dbReference type="InterPro" id="IPR036867">
    <property type="entry name" value="R3H_dom_sf"/>
</dbReference>
<feature type="compositionally biased region" description="Basic and acidic residues" evidence="2">
    <location>
        <begin position="598"/>
        <end position="607"/>
    </location>
</feature>
<feature type="compositionally biased region" description="Polar residues" evidence="2">
    <location>
        <begin position="570"/>
        <end position="583"/>
    </location>
</feature>
<sequence>MEVIRENFDSLYHEIRDAIQNCSFMAIDTELTGLRVNEERDNYFDTMEERYQVIRETSNKYLIIQFGLVTFFYDEVSDTFTHKAYNFYTYPSQTKNFMPTVRFMCESSSIEFLSSFGFDFNKLFHHGIAYLSSSMVKKVIEEHEEREAKYENEKASMTVPENFKKFMEDSKAIIKRFLASNKKEYVFDTLSPFQRRLMFENFKPQYPNLLFETVQNDEEESDPFSASESDDDTKTPGRSSSKKKDVSSPLPSSVKTADESALPKSMADLSLPTQVKQKQYKKPLRITKVSEEELEFRKNQKKQKFEKDIDSMIGFSKVIHEIGKSGKIVVGHNMLLDVSHAINQFVDDLPETLAEFKNCVQTALPNLVDTKLMACQLPFRELFKSSVLSDVIKRLETEPFTFEDSKLHPGIESKGYEFGQSKFHEAGYDAYITGLCFISMCKYLGTLQSPKKTRVLPESPLVMPYINKLYLMRMMDVCYMNISGIDLTPSRSHVFYVQCPKNTSIDLIRSWFSPFGQIQYHWQRDDIFVSLMDKDQAPLVMRNLEHRDGYFITPFEEYTKMREEKLKLSQVKNQQSSTNSTHIDPSPPSSAPAQTKRPKTESTEVKRKPATKATQLFEQPAWD</sequence>
<reference evidence="4 5" key="1">
    <citation type="submission" date="2015-12" db="EMBL/GenBank/DDBJ databases">
        <title>The genome of Folsomia candida.</title>
        <authorList>
            <person name="Faddeeva A."/>
            <person name="Derks M.F."/>
            <person name="Anvar Y."/>
            <person name="Smit S."/>
            <person name="Van Straalen N."/>
            <person name="Roelofs D."/>
        </authorList>
    </citation>
    <scope>NUCLEOTIDE SEQUENCE [LARGE SCALE GENOMIC DNA]</scope>
    <source>
        <strain evidence="4 5">VU population</strain>
        <tissue evidence="4">Whole body</tissue>
    </source>
</reference>
<feature type="region of interest" description="Disordered" evidence="2">
    <location>
        <begin position="217"/>
        <end position="268"/>
    </location>
</feature>
<dbReference type="SUPFAM" id="SSF53098">
    <property type="entry name" value="Ribonuclease H-like"/>
    <property type="match status" value="1"/>
</dbReference>
<dbReference type="InterPro" id="IPR012677">
    <property type="entry name" value="Nucleotide-bd_a/b_plait_sf"/>
</dbReference>
<organism evidence="4 5">
    <name type="scientific">Folsomia candida</name>
    <name type="common">Springtail</name>
    <dbReference type="NCBI Taxonomy" id="158441"/>
    <lineage>
        <taxon>Eukaryota</taxon>
        <taxon>Metazoa</taxon>
        <taxon>Ecdysozoa</taxon>
        <taxon>Arthropoda</taxon>
        <taxon>Hexapoda</taxon>
        <taxon>Collembola</taxon>
        <taxon>Entomobryomorpha</taxon>
        <taxon>Isotomoidea</taxon>
        <taxon>Isotomidae</taxon>
        <taxon>Proisotominae</taxon>
        <taxon>Folsomia</taxon>
    </lineage>
</organism>
<dbReference type="GO" id="GO:0046872">
    <property type="term" value="F:metal ion binding"/>
    <property type="evidence" value="ECO:0007669"/>
    <property type="project" value="InterPro"/>
</dbReference>
<evidence type="ECO:0000259" key="3">
    <source>
        <dbReference type="Pfam" id="PF08675"/>
    </source>
</evidence>
<dbReference type="InterPro" id="IPR051181">
    <property type="entry name" value="CAF1_poly(A)_ribonucleases"/>
</dbReference>
<evidence type="ECO:0000313" key="5">
    <source>
        <dbReference type="Proteomes" id="UP000198287"/>
    </source>
</evidence>
<dbReference type="PANTHER" id="PTHR15092:SF44">
    <property type="entry name" value="POLY(A)-SPECIFIC RIBONUCLEASE PARN"/>
    <property type="match status" value="1"/>
</dbReference>
<dbReference type="PANTHER" id="PTHR15092">
    <property type="entry name" value="POLY A -SPECIFIC RIBONUCLEASE/TARGET OF EGR1, MEMBER 1"/>
    <property type="match status" value="1"/>
</dbReference>
<dbReference type="GO" id="GO:0003723">
    <property type="term" value="F:RNA binding"/>
    <property type="evidence" value="ECO:0007669"/>
    <property type="project" value="InterPro"/>
</dbReference>
<dbReference type="Pfam" id="PF04857">
    <property type="entry name" value="CAF1"/>
    <property type="match status" value="1"/>
</dbReference>
<gene>
    <name evidence="4" type="ORF">Fcan01_15200</name>
</gene>
<accession>A0A226DWR6</accession>
<dbReference type="InterPro" id="IPR006941">
    <property type="entry name" value="RNase_CAF1"/>
</dbReference>
<dbReference type="Gene3D" id="3.30.420.10">
    <property type="entry name" value="Ribonuclease H-like superfamily/Ribonuclease H"/>
    <property type="match status" value="2"/>
</dbReference>
<dbReference type="OMA" id="LMHTIIG"/>
<evidence type="ECO:0000256" key="2">
    <source>
        <dbReference type="SAM" id="MobiDB-lite"/>
    </source>
</evidence>
<dbReference type="GO" id="GO:0005737">
    <property type="term" value="C:cytoplasm"/>
    <property type="evidence" value="ECO:0007669"/>
    <property type="project" value="InterPro"/>
</dbReference>
<dbReference type="OrthoDB" id="1432093at2759"/>
<proteinExistence type="inferred from homology"/>
<dbReference type="Gene3D" id="3.30.1370.50">
    <property type="entry name" value="R3H-like domain"/>
    <property type="match status" value="1"/>
</dbReference>